<dbReference type="PROSITE" id="PS51257">
    <property type="entry name" value="PROKAR_LIPOPROTEIN"/>
    <property type="match status" value="1"/>
</dbReference>
<comment type="caution">
    <text evidence="2">The sequence shown here is derived from an EMBL/GenBank/DDBJ whole genome shotgun (WGS) entry which is preliminary data.</text>
</comment>
<dbReference type="SUPFAM" id="SSF63825">
    <property type="entry name" value="YWTD domain"/>
    <property type="match status" value="1"/>
</dbReference>
<dbReference type="Pfam" id="PF16130">
    <property type="entry name" value="DUF4842"/>
    <property type="match status" value="1"/>
</dbReference>
<evidence type="ECO:0000259" key="1">
    <source>
        <dbReference type="Pfam" id="PF16130"/>
    </source>
</evidence>
<dbReference type="EMBL" id="JABANE010000030">
    <property type="protein sequence ID" value="NME68839.1"/>
    <property type="molecule type" value="Genomic_DNA"/>
</dbReference>
<dbReference type="Proteomes" id="UP000576082">
    <property type="component" value="Unassembled WGS sequence"/>
</dbReference>
<gene>
    <name evidence="2" type="ORF">HHU12_12775</name>
</gene>
<evidence type="ECO:0000313" key="2">
    <source>
        <dbReference type="EMBL" id="NME68839.1"/>
    </source>
</evidence>
<dbReference type="AlphaFoldDB" id="A0A7X9RUA9"/>
<dbReference type="InterPro" id="IPR032295">
    <property type="entry name" value="DUF4842"/>
</dbReference>
<keyword evidence="3" id="KW-1185">Reference proteome</keyword>
<dbReference type="NCBIfam" id="TIGR04456">
    <property type="entry name" value="LruC_dom"/>
    <property type="match status" value="1"/>
</dbReference>
<sequence length="658" mass="72037">MRISNLYVLTLVFIFGACTVVKDDSNTNPTPVPTTNSTFEDVKAPASFDYATVKELSVKVQSKFNPIQSVLTFYIVDNNGEYFQIGRALSDLTGNLEHTLTVPSFVERLYVTKIAKGVEWYEITPLSNDQTTITFDRLSQKSFAGTSSNARTSTACEDIFFAVNGNGESFAINFESGYTVTDYGDLVGKSFANGYDQENDIIYYDNTGDLYSYVRSTGTSTFVASLNTASSNFHNGYPRMAYEKGRLFIADNQHMAVVDPTDGTVLKNLVISGIPTDKHGAGDLAFSSTGALYQACRGGLYQLTFNSDSTAVSASRISADDFPYSITGVTFDRFDNLYLSTNSSNSVIIQMDINDGSYSIVQNLSRKVNDLCTFRCSEDDFGGADADGDGVVDGFDEYPNDPERAFNNYNPGKNGFGTYAFEDLYPEKGDYDFNDIMVHYRHNYVSNAGNKVVEVLSTYEVSTVESSLPSGFGIELPIHSDSVSSVSGSNILSGVTSLNDKGLESGIDDAKPCVIIFDNHFGLVQGVGAIRTSDELDMTISFTNPIPFGDLPVANFNPFIFVNQDRSREVHMANGTPTQKFNSSLRTSGADAGNYKTSAGHPWALHMPHKFHPPHENIDITNAYLNFRTFVESGGTSNADWYTDDAGNRESGLIHLQD</sequence>
<evidence type="ECO:0000313" key="3">
    <source>
        <dbReference type="Proteomes" id="UP000576082"/>
    </source>
</evidence>
<feature type="domain" description="DUF4842" evidence="1">
    <location>
        <begin position="450"/>
        <end position="642"/>
    </location>
</feature>
<protein>
    <submittedName>
        <fullName evidence="2">LruC domain-containing protein</fullName>
    </submittedName>
</protein>
<name>A0A7X9RUA9_9BACT</name>
<dbReference type="RefSeq" id="WP_169657131.1">
    <property type="nucleotide sequence ID" value="NZ_JABANE010000030.1"/>
</dbReference>
<proteinExistence type="predicted"/>
<dbReference type="InterPro" id="IPR031025">
    <property type="entry name" value="LruC_dom"/>
</dbReference>
<reference evidence="2 3" key="1">
    <citation type="submission" date="2020-04" db="EMBL/GenBank/DDBJ databases">
        <title>Flammeovirga sp. SR4, a novel species isolated from seawater.</title>
        <authorList>
            <person name="Wang X."/>
        </authorList>
    </citation>
    <scope>NUCLEOTIDE SEQUENCE [LARGE SCALE GENOMIC DNA]</scope>
    <source>
        <strain evidence="2 3">ATCC 23126</strain>
    </source>
</reference>
<accession>A0A7X9RUA9</accession>
<organism evidence="2 3">
    <name type="scientific">Flammeovirga aprica JL-4</name>
    <dbReference type="NCBI Taxonomy" id="694437"/>
    <lineage>
        <taxon>Bacteria</taxon>
        <taxon>Pseudomonadati</taxon>
        <taxon>Bacteroidota</taxon>
        <taxon>Cytophagia</taxon>
        <taxon>Cytophagales</taxon>
        <taxon>Flammeovirgaceae</taxon>
        <taxon>Flammeovirga</taxon>
    </lineage>
</organism>